<name>A0A3P7NMX0_CYLGO</name>
<reference evidence="4 5" key="1">
    <citation type="submission" date="2018-11" db="EMBL/GenBank/DDBJ databases">
        <authorList>
            <consortium name="Pathogen Informatics"/>
        </authorList>
    </citation>
    <scope>NUCLEOTIDE SEQUENCE [LARGE SCALE GENOMIC DNA]</scope>
</reference>
<proteinExistence type="inferred from homology"/>
<dbReference type="PANTHER" id="PTHR10502:SF97">
    <property type="entry name" value="ANNEXIN"/>
    <property type="match status" value="1"/>
</dbReference>
<evidence type="ECO:0008006" key="6">
    <source>
        <dbReference type="Google" id="ProtNLM"/>
    </source>
</evidence>
<dbReference type="PANTHER" id="PTHR10502">
    <property type="entry name" value="ANNEXIN"/>
    <property type="match status" value="1"/>
</dbReference>
<dbReference type="GO" id="GO:0005544">
    <property type="term" value="F:calcium-dependent phospholipid binding"/>
    <property type="evidence" value="ECO:0007669"/>
    <property type="project" value="InterPro"/>
</dbReference>
<dbReference type="GO" id="GO:0005634">
    <property type="term" value="C:nucleus"/>
    <property type="evidence" value="ECO:0007669"/>
    <property type="project" value="TreeGrafter"/>
</dbReference>
<dbReference type="AlphaFoldDB" id="A0A3P7NMX0"/>
<dbReference type="InterPro" id="IPR018502">
    <property type="entry name" value="Annexin_repeat"/>
</dbReference>
<dbReference type="GO" id="GO:0005737">
    <property type="term" value="C:cytoplasm"/>
    <property type="evidence" value="ECO:0007669"/>
    <property type="project" value="TreeGrafter"/>
</dbReference>
<dbReference type="GO" id="GO:0001786">
    <property type="term" value="F:phosphatidylserine binding"/>
    <property type="evidence" value="ECO:0007669"/>
    <property type="project" value="TreeGrafter"/>
</dbReference>
<comment type="similarity">
    <text evidence="1">Belongs to the annexin family.</text>
</comment>
<keyword evidence="3" id="KW-0041">Annexin</keyword>
<keyword evidence="2" id="KW-0677">Repeat</keyword>
<organism evidence="4 5">
    <name type="scientific">Cylicostephanus goldi</name>
    <name type="common">Nematode worm</name>
    <dbReference type="NCBI Taxonomy" id="71465"/>
    <lineage>
        <taxon>Eukaryota</taxon>
        <taxon>Metazoa</taxon>
        <taxon>Ecdysozoa</taxon>
        <taxon>Nematoda</taxon>
        <taxon>Chromadorea</taxon>
        <taxon>Rhabditida</taxon>
        <taxon>Rhabditina</taxon>
        <taxon>Rhabditomorpha</taxon>
        <taxon>Strongyloidea</taxon>
        <taxon>Strongylidae</taxon>
        <taxon>Cylicostephanus</taxon>
    </lineage>
</organism>
<dbReference type="GO" id="GO:0005886">
    <property type="term" value="C:plasma membrane"/>
    <property type="evidence" value="ECO:0007669"/>
    <property type="project" value="TreeGrafter"/>
</dbReference>
<dbReference type="Proteomes" id="UP000271889">
    <property type="component" value="Unassembled WGS sequence"/>
</dbReference>
<dbReference type="InterPro" id="IPR037104">
    <property type="entry name" value="Annexin_sf"/>
</dbReference>
<sequence>MNSPYATIVDNPDFHPAMYAEKVDRALRASDKDAVAHIITSISNNQRQLGLGTDEATLIEILCSRTPDQLAAIRIAYEREYKTPLEKDVGFENFLQKCSTFGIHQAGTTTL</sequence>
<accession>A0A3P7NMX0</accession>
<dbReference type="GO" id="GO:0012506">
    <property type="term" value="C:vesicle membrane"/>
    <property type="evidence" value="ECO:0007669"/>
    <property type="project" value="TreeGrafter"/>
</dbReference>
<evidence type="ECO:0000256" key="3">
    <source>
        <dbReference type="ARBA" id="ARBA00023216"/>
    </source>
</evidence>
<protein>
    <recommendedName>
        <fullName evidence="6">Annexin</fullName>
    </recommendedName>
</protein>
<dbReference type="EMBL" id="UYRV01120007">
    <property type="protein sequence ID" value="VDN32051.1"/>
    <property type="molecule type" value="Genomic_DNA"/>
</dbReference>
<gene>
    <name evidence="4" type="ORF">CGOC_LOCUS12005</name>
</gene>
<dbReference type="PROSITE" id="PS51897">
    <property type="entry name" value="ANNEXIN_2"/>
    <property type="match status" value="1"/>
</dbReference>
<dbReference type="SMART" id="SM00335">
    <property type="entry name" value="ANX"/>
    <property type="match status" value="1"/>
</dbReference>
<evidence type="ECO:0000256" key="1">
    <source>
        <dbReference type="ARBA" id="ARBA00007831"/>
    </source>
</evidence>
<evidence type="ECO:0000313" key="4">
    <source>
        <dbReference type="EMBL" id="VDN32051.1"/>
    </source>
</evidence>
<dbReference type="GO" id="GO:0005509">
    <property type="term" value="F:calcium ion binding"/>
    <property type="evidence" value="ECO:0007669"/>
    <property type="project" value="InterPro"/>
</dbReference>
<dbReference type="Pfam" id="PF00191">
    <property type="entry name" value="Annexin"/>
    <property type="match status" value="1"/>
</dbReference>
<dbReference type="SUPFAM" id="SSF47874">
    <property type="entry name" value="Annexin"/>
    <property type="match status" value="1"/>
</dbReference>
<evidence type="ECO:0000256" key="2">
    <source>
        <dbReference type="ARBA" id="ARBA00022737"/>
    </source>
</evidence>
<dbReference type="OrthoDB" id="37886at2759"/>
<evidence type="ECO:0000313" key="5">
    <source>
        <dbReference type="Proteomes" id="UP000271889"/>
    </source>
</evidence>
<keyword evidence="5" id="KW-1185">Reference proteome</keyword>
<dbReference type="Gene3D" id="1.10.220.10">
    <property type="entry name" value="Annexin"/>
    <property type="match status" value="1"/>
</dbReference>